<protein>
    <submittedName>
        <fullName evidence="3">Carnosine synthase 1</fullName>
    </submittedName>
</protein>
<dbReference type="Gene3D" id="3.30.470.20">
    <property type="entry name" value="ATP-grasp fold, B domain"/>
    <property type="match status" value="1"/>
</dbReference>
<dbReference type="SUPFAM" id="SSF56059">
    <property type="entry name" value="Glutathione synthetase ATP-binding domain-like"/>
    <property type="match status" value="1"/>
</dbReference>
<dbReference type="FunFam" id="3.30.470.20:FF:000040">
    <property type="entry name" value="Carnosine synthase 1"/>
    <property type="match status" value="1"/>
</dbReference>
<proteinExistence type="predicted"/>
<dbReference type="GO" id="GO:0016887">
    <property type="term" value="F:ATP hydrolysis activity"/>
    <property type="evidence" value="ECO:0007669"/>
    <property type="project" value="InterPro"/>
</dbReference>
<keyword evidence="1" id="KW-0547">Nucleotide-binding</keyword>
<dbReference type="AlphaFoldDB" id="A0A8C7BCM9"/>
<reference evidence="3" key="1">
    <citation type="submission" date="2025-08" db="UniProtKB">
        <authorList>
            <consortium name="Ensembl"/>
        </authorList>
    </citation>
    <scope>IDENTIFICATION</scope>
</reference>
<dbReference type="GO" id="GO:0046872">
    <property type="term" value="F:metal ion binding"/>
    <property type="evidence" value="ECO:0007669"/>
    <property type="project" value="InterPro"/>
</dbReference>
<dbReference type="Gene3D" id="3.40.50.20">
    <property type="match status" value="1"/>
</dbReference>
<sequence length="916" mass="97988">MGPLLALPQTHHFCPSQLSLDPLGPDWDCPLGSKDLEEEEGPWGGGSGLPPPGCFPGSWRQDVGLDCKGSLEGAEARAWTVYGYSLLQSCLQQAGLPETQDRSQVPRTGCPGAEVTLCILGSPSTFLSVLLEGGVQSPGNMLLCLSPAWLTKVPAPGQSGEAVLLVSKAVSFHPGGLTFLDDFVPPRRATYFLAGLGLGPGRGREAAELARDLTCPTGASAELARLLEDRLLTRRLLAQQGGVAVPATLAFTYKPPALLRGGEASPGLRLVELSGKEGQETLVKEEVGAFLHSGALGDALQVAVKLSGWRWRGQQALRVHPRGELGAVADTVLALLEKLEEEESVLVEAVCPPARLPPPGPELAVRICAVVCRTQGDRPLLSKVVCSVGREDRPLRHQSSLPQTLEVALARCGLGEPGQVAVVRQRVKAGAEAALAAVLALEAGLSAEQRGGRRAHHDLSRRQRLNPLSHPGAHQGIFFEPPRTGRSVSPAGPNHALGPMRLSQQPAQLHLVESDPNHFASQLVQTFIHFDVTEHRRDEENARSLAELVRARGLQLDGCFSYWDDCLVLTALLCQELGLPCSPPAAMRLAKQKSCTQLHLRRCHGPPWPAPSLHAVQCCPLESEADVEKAVRQVPLPGVMKLEFGAGAVGVRLVEDAPQCREHFSRIARDLQGEADHPGIGLGWGNAMLLMEFVEGTEHDVDLVLFGGRLLAAFVSDNGPTRLPGFTETAACMPTGLAPEQEAQLVQAAFRCCLGCGLLDGVFNVELKLTGAGPKLIEINPRMGGFYLRDWILELYGVDLLLAAAMVACGLRPALPTHPRARGHLVGVMCLVSQHPQVLSSTASRETLQALHDQGLLRLNLLEDILVPGEYEEPYCSVACAGESPAEARLRLLGLCQGLGIDGPHYPVAHFLSHFK</sequence>
<dbReference type="PANTHER" id="PTHR48066:SF1">
    <property type="entry name" value="CARNOSINE SYNTHASE 1"/>
    <property type="match status" value="1"/>
</dbReference>
<name>A0A8C7BCM9_NEOVI</name>
<dbReference type="GeneTree" id="ENSGT00390000018717"/>
<dbReference type="InterPro" id="IPR011761">
    <property type="entry name" value="ATP-grasp"/>
</dbReference>
<dbReference type="PANTHER" id="PTHR48066">
    <property type="entry name" value="CARNOSINE SYNTHASE 1"/>
    <property type="match status" value="1"/>
</dbReference>
<dbReference type="PROSITE" id="PS50975">
    <property type="entry name" value="ATP_GRASP"/>
    <property type="match status" value="1"/>
</dbReference>
<dbReference type="InterPro" id="IPR031046">
    <property type="entry name" value="CARNS1"/>
</dbReference>
<dbReference type="Proteomes" id="UP000694425">
    <property type="component" value="Unplaced"/>
</dbReference>
<accession>A0A8C7BCM9</accession>
<keyword evidence="1" id="KW-0067">ATP-binding</keyword>
<dbReference type="GO" id="GO:0047730">
    <property type="term" value="F:carnosine synthase activity"/>
    <property type="evidence" value="ECO:0007669"/>
    <property type="project" value="InterPro"/>
</dbReference>
<keyword evidence="4" id="KW-1185">Reference proteome</keyword>
<evidence type="ECO:0000313" key="3">
    <source>
        <dbReference type="Ensembl" id="ENSNVIP00000016987.1"/>
    </source>
</evidence>
<evidence type="ECO:0000256" key="1">
    <source>
        <dbReference type="PROSITE-ProRule" id="PRU00409"/>
    </source>
</evidence>
<dbReference type="Ensembl" id="ENSNVIT00000019812.1">
    <property type="protein sequence ID" value="ENSNVIP00000016987.1"/>
    <property type="gene ID" value="ENSNVIG00000013255.1"/>
</dbReference>
<feature type="domain" description="ATP-grasp" evidence="2">
    <location>
        <begin position="605"/>
        <end position="809"/>
    </location>
</feature>
<evidence type="ECO:0000259" key="2">
    <source>
        <dbReference type="PROSITE" id="PS50975"/>
    </source>
</evidence>
<dbReference type="Pfam" id="PF18130">
    <property type="entry name" value="ATPgrasp_N"/>
    <property type="match status" value="1"/>
</dbReference>
<reference evidence="3" key="2">
    <citation type="submission" date="2025-09" db="UniProtKB">
        <authorList>
            <consortium name="Ensembl"/>
        </authorList>
    </citation>
    <scope>IDENTIFICATION</scope>
</reference>
<dbReference type="Pfam" id="PF15632">
    <property type="entry name" value="ATPgrasp_Ter"/>
    <property type="match status" value="1"/>
</dbReference>
<dbReference type="GO" id="GO:0005524">
    <property type="term" value="F:ATP binding"/>
    <property type="evidence" value="ECO:0007669"/>
    <property type="project" value="UniProtKB-UniRule"/>
</dbReference>
<dbReference type="InterPro" id="IPR041472">
    <property type="entry name" value="BL00235/CARNS1_N"/>
</dbReference>
<organism evidence="3 4">
    <name type="scientific">Neovison vison</name>
    <name type="common">American mink</name>
    <name type="synonym">Mustela vison</name>
    <dbReference type="NCBI Taxonomy" id="452646"/>
    <lineage>
        <taxon>Eukaryota</taxon>
        <taxon>Metazoa</taxon>
        <taxon>Chordata</taxon>
        <taxon>Craniata</taxon>
        <taxon>Vertebrata</taxon>
        <taxon>Euteleostomi</taxon>
        <taxon>Mammalia</taxon>
        <taxon>Eutheria</taxon>
        <taxon>Laurasiatheria</taxon>
        <taxon>Carnivora</taxon>
        <taxon>Caniformia</taxon>
        <taxon>Musteloidea</taxon>
        <taxon>Mustelidae</taxon>
        <taxon>Mustelinae</taxon>
        <taxon>Neogale</taxon>
    </lineage>
</organism>
<dbReference type="GO" id="GO:0102102">
    <property type="term" value="F:homocarnosine synthase activity"/>
    <property type="evidence" value="ECO:0007669"/>
    <property type="project" value="TreeGrafter"/>
</dbReference>
<dbReference type="GO" id="GO:0035499">
    <property type="term" value="P:carnosine biosynthetic process"/>
    <property type="evidence" value="ECO:0007669"/>
    <property type="project" value="InterPro"/>
</dbReference>
<evidence type="ECO:0000313" key="4">
    <source>
        <dbReference type="Proteomes" id="UP000694425"/>
    </source>
</evidence>